<keyword evidence="5" id="KW-1185">Reference proteome</keyword>
<dbReference type="GO" id="GO:0008270">
    <property type="term" value="F:zinc ion binding"/>
    <property type="evidence" value="ECO:0007669"/>
    <property type="project" value="InterPro"/>
</dbReference>
<dbReference type="AlphaFoldDB" id="A0A8J2MNI0"/>
<dbReference type="GO" id="GO:0005634">
    <property type="term" value="C:nucleus"/>
    <property type="evidence" value="ECO:0007669"/>
    <property type="project" value="UniProtKB-SubCell"/>
</dbReference>
<organism evidence="4 5">
    <name type="scientific">Cercopithifilaria johnstoni</name>
    <dbReference type="NCBI Taxonomy" id="2874296"/>
    <lineage>
        <taxon>Eukaryota</taxon>
        <taxon>Metazoa</taxon>
        <taxon>Ecdysozoa</taxon>
        <taxon>Nematoda</taxon>
        <taxon>Chromadorea</taxon>
        <taxon>Rhabditida</taxon>
        <taxon>Spirurina</taxon>
        <taxon>Spiruromorpha</taxon>
        <taxon>Filarioidea</taxon>
        <taxon>Onchocercidae</taxon>
        <taxon>Cercopithifilaria</taxon>
    </lineage>
</organism>
<name>A0A8J2MNI0_9BILA</name>
<dbReference type="EMBL" id="CAKAEH010001353">
    <property type="protein sequence ID" value="CAG9535110.1"/>
    <property type="molecule type" value="Genomic_DNA"/>
</dbReference>
<protein>
    <recommendedName>
        <fullName evidence="3">C3HC-type domain-containing protein</fullName>
    </recommendedName>
</protein>
<evidence type="ECO:0000313" key="4">
    <source>
        <dbReference type="EMBL" id="CAG9535110.1"/>
    </source>
</evidence>
<feature type="domain" description="C3HC-type" evidence="3">
    <location>
        <begin position="52"/>
        <end position="141"/>
    </location>
</feature>
<dbReference type="PANTHER" id="PTHR15835:SF6">
    <property type="entry name" value="ZINC FINGER C3HC-TYPE PROTEIN 1"/>
    <property type="match status" value="1"/>
</dbReference>
<comment type="caution">
    <text evidence="4">The sequence shown here is derived from an EMBL/GenBank/DDBJ whole genome shotgun (WGS) entry which is preliminary data.</text>
</comment>
<evidence type="ECO:0000256" key="2">
    <source>
        <dbReference type="ARBA" id="ARBA00023242"/>
    </source>
</evidence>
<keyword evidence="2" id="KW-0539">Nucleus</keyword>
<evidence type="ECO:0000259" key="3">
    <source>
        <dbReference type="Pfam" id="PF07967"/>
    </source>
</evidence>
<gene>
    <name evidence="4" type="ORF">CJOHNSTONI_LOCUS5181</name>
</gene>
<dbReference type="OrthoDB" id="5796783at2759"/>
<reference evidence="4" key="1">
    <citation type="submission" date="2021-09" db="EMBL/GenBank/DDBJ databases">
        <authorList>
            <consortium name="Pathogen Informatics"/>
        </authorList>
    </citation>
    <scope>NUCLEOTIDE SEQUENCE</scope>
</reference>
<sequence length="294" mass="33592">MNMEEGDEFIRLKHSASKLLQQAHDQAHAHQHRLSTNGRCRSACDQLDARIKKRLNSFTPVKWAGKPNKLSPLMFASHGWVCVSSDMVHCEACGQYMSILIPSLVHANVCAYQKSVRMLVSMITMKHYVTCPYRYTSSSTDDAILLNALSKDVVNHKYEIMKGLDFEQIKVDVPEVYGSSTMVLETIEQKCKALICFGWQKSKYLDDAVVCVHCNRIVGLWLLRGHFFDVEKQHHNWCTFASDTSRHTDGWQCRHFVLQCINSSKDLPATNWAAKAEVWKSAIMPKNIKSLIRE</sequence>
<comment type="subcellular location">
    <subcellularLocation>
        <location evidence="1">Nucleus</location>
    </subcellularLocation>
</comment>
<dbReference type="SUPFAM" id="SSF57924">
    <property type="entry name" value="Inhibitor of apoptosis (IAP) repeat"/>
    <property type="match status" value="1"/>
</dbReference>
<evidence type="ECO:0000313" key="5">
    <source>
        <dbReference type="Proteomes" id="UP000746747"/>
    </source>
</evidence>
<dbReference type="Proteomes" id="UP000746747">
    <property type="component" value="Unassembled WGS sequence"/>
</dbReference>
<dbReference type="PANTHER" id="PTHR15835">
    <property type="entry name" value="NUCLEAR-INTERACTING PARTNER OF ALK"/>
    <property type="match status" value="1"/>
</dbReference>
<accession>A0A8J2MNI0</accession>
<dbReference type="InterPro" id="IPR012935">
    <property type="entry name" value="NuBaID_N"/>
</dbReference>
<dbReference type="Pfam" id="PF07967">
    <property type="entry name" value="zf-C3HC"/>
    <property type="match status" value="1"/>
</dbReference>
<proteinExistence type="predicted"/>
<evidence type="ECO:0000256" key="1">
    <source>
        <dbReference type="ARBA" id="ARBA00004123"/>
    </source>
</evidence>